<sequence>MPPRYSVVVPVYGNRATLPAVLSRLAAVAEQLDGALEAVFVVDGSPDDSAAVLAEVVPLQGLAVQVLEHSRNFGSFAAIRTGLAAARGDFVGVMAADLQEPPEVMLGFFRELRSGEFDVAVGRRASRVDPGASALMSKVFWGLYRRAINPDIPPGGVDVFACTRDVAQRLVLLDESHTSLVALLYWVGFRRVEVPYDRVARAEGKSGWTLRKKVTYLSDSVFAFTRIPIHALTALGVVGTVVTTVVALFVLVSWLTGRIDSPGYTPLMLTMLLSTFLLLTGMGVLGSYVWRTYENTKRRPSALTRSHWIHDPAPEEHP</sequence>
<dbReference type="PANTHER" id="PTHR48090">
    <property type="entry name" value="UNDECAPRENYL-PHOSPHATE 4-DEOXY-4-FORMAMIDO-L-ARABINOSE TRANSFERASE-RELATED"/>
    <property type="match status" value="1"/>
</dbReference>
<dbReference type="GO" id="GO:0005886">
    <property type="term" value="C:plasma membrane"/>
    <property type="evidence" value="ECO:0007669"/>
    <property type="project" value="TreeGrafter"/>
</dbReference>
<protein>
    <submittedName>
        <fullName evidence="4 5">Glycosyltransferase</fullName>
    </submittedName>
</protein>
<dbReference type="OrthoDB" id="9811884at2"/>
<reference evidence="5" key="1">
    <citation type="submission" date="2016-10" db="EMBL/GenBank/DDBJ databases">
        <authorList>
            <person name="de Groot N.N."/>
        </authorList>
    </citation>
    <scope>NUCLEOTIDE SEQUENCE [LARGE SCALE GENOMIC DNA]</scope>
    <source>
        <strain evidence="5">CGMCC 1.10697</strain>
    </source>
</reference>
<dbReference type="Gene3D" id="3.90.550.10">
    <property type="entry name" value="Spore Coat Polysaccharide Biosynthesis Protein SpsA, Chain A"/>
    <property type="match status" value="1"/>
</dbReference>
<reference evidence="4 7" key="2">
    <citation type="submission" date="2017-12" db="EMBL/GenBank/DDBJ databases">
        <title>Pharmacopeia of the Arctic Ocean.</title>
        <authorList>
            <person name="Collins E."/>
            <person name="Ducluzeau A.-L."/>
        </authorList>
    </citation>
    <scope>NUCLEOTIDE SEQUENCE [LARGE SCALE GENOMIC DNA]</scope>
    <source>
        <strain evidence="4 7">DSM 23325</strain>
    </source>
</reference>
<dbReference type="InterPro" id="IPR050256">
    <property type="entry name" value="Glycosyltransferase_2"/>
</dbReference>
<comment type="similarity">
    <text evidence="1">Belongs to the glycosyltransferase 2 family.</text>
</comment>
<dbReference type="PANTHER" id="PTHR48090:SF8">
    <property type="entry name" value="GLYCOSYLTRANSFERASE CSBB-RELATED"/>
    <property type="match status" value="1"/>
</dbReference>
<evidence type="ECO:0000259" key="3">
    <source>
        <dbReference type="Pfam" id="PF00535"/>
    </source>
</evidence>
<dbReference type="STRING" id="748909.SAMN05192575_101658"/>
<evidence type="ECO:0000256" key="2">
    <source>
        <dbReference type="SAM" id="Phobius"/>
    </source>
</evidence>
<keyword evidence="2" id="KW-1133">Transmembrane helix</keyword>
<dbReference type="Proteomes" id="UP000233565">
    <property type="component" value="Unassembled WGS sequence"/>
</dbReference>
<evidence type="ECO:0000313" key="4">
    <source>
        <dbReference type="EMBL" id="PKH37647.1"/>
    </source>
</evidence>
<dbReference type="InterPro" id="IPR029044">
    <property type="entry name" value="Nucleotide-diphossugar_trans"/>
</dbReference>
<proteinExistence type="inferred from homology"/>
<dbReference type="EMBL" id="FOKC01000001">
    <property type="protein sequence ID" value="SFA82937.1"/>
    <property type="molecule type" value="Genomic_DNA"/>
</dbReference>
<dbReference type="CDD" id="cd04187">
    <property type="entry name" value="DPM1_like_bac"/>
    <property type="match status" value="1"/>
</dbReference>
<feature type="transmembrane region" description="Helical" evidence="2">
    <location>
        <begin position="232"/>
        <end position="255"/>
    </location>
</feature>
<dbReference type="GO" id="GO:0016740">
    <property type="term" value="F:transferase activity"/>
    <property type="evidence" value="ECO:0007669"/>
    <property type="project" value="UniProtKB-KW"/>
</dbReference>
<dbReference type="Proteomes" id="UP000199113">
    <property type="component" value="Unassembled WGS sequence"/>
</dbReference>
<name>A0A1I0W3K2_9ACTN</name>
<keyword evidence="2" id="KW-0472">Membrane</keyword>
<accession>A0A1I0W3K2</accession>
<evidence type="ECO:0000313" key="5">
    <source>
        <dbReference type="EMBL" id="SFA82937.1"/>
    </source>
</evidence>
<dbReference type="InterPro" id="IPR001173">
    <property type="entry name" value="Glyco_trans_2-like"/>
</dbReference>
<keyword evidence="2" id="KW-0812">Transmembrane</keyword>
<feature type="transmembrane region" description="Helical" evidence="2">
    <location>
        <begin position="267"/>
        <end position="290"/>
    </location>
</feature>
<feature type="domain" description="Glycosyltransferase 2-like" evidence="3">
    <location>
        <begin position="6"/>
        <end position="137"/>
    </location>
</feature>
<gene>
    <name evidence="4" type="ORF">CXG46_19670</name>
    <name evidence="5" type="ORF">SAMN05192575_101658</name>
</gene>
<dbReference type="AlphaFoldDB" id="A0A1I0W3K2"/>
<evidence type="ECO:0000256" key="1">
    <source>
        <dbReference type="ARBA" id="ARBA00006739"/>
    </source>
</evidence>
<organism evidence="5 6">
    <name type="scientific">Nocardioides alpinus</name>
    <dbReference type="NCBI Taxonomy" id="748909"/>
    <lineage>
        <taxon>Bacteria</taxon>
        <taxon>Bacillati</taxon>
        <taxon>Actinomycetota</taxon>
        <taxon>Actinomycetes</taxon>
        <taxon>Propionibacteriales</taxon>
        <taxon>Nocardioidaceae</taxon>
        <taxon>Nocardioides</taxon>
    </lineage>
</organism>
<dbReference type="EMBL" id="PJBV01000035">
    <property type="protein sequence ID" value="PKH37647.1"/>
    <property type="molecule type" value="Genomic_DNA"/>
</dbReference>
<dbReference type="SUPFAM" id="SSF53448">
    <property type="entry name" value="Nucleotide-diphospho-sugar transferases"/>
    <property type="match status" value="1"/>
</dbReference>
<evidence type="ECO:0000313" key="6">
    <source>
        <dbReference type="Proteomes" id="UP000199113"/>
    </source>
</evidence>
<dbReference type="Pfam" id="PF00535">
    <property type="entry name" value="Glycos_transf_2"/>
    <property type="match status" value="1"/>
</dbReference>
<evidence type="ECO:0000313" key="7">
    <source>
        <dbReference type="Proteomes" id="UP000233565"/>
    </source>
</evidence>
<keyword evidence="5" id="KW-0808">Transferase</keyword>
<keyword evidence="7" id="KW-1185">Reference proteome</keyword>